<organism evidence="1 2">
    <name type="scientific">Paenibacillus solisilvae</name>
    <dbReference type="NCBI Taxonomy" id="2486751"/>
    <lineage>
        <taxon>Bacteria</taxon>
        <taxon>Bacillati</taxon>
        <taxon>Bacillota</taxon>
        <taxon>Bacilli</taxon>
        <taxon>Bacillales</taxon>
        <taxon>Paenibacillaceae</taxon>
        <taxon>Paenibacillus</taxon>
    </lineage>
</organism>
<proteinExistence type="predicted"/>
<evidence type="ECO:0008006" key="3">
    <source>
        <dbReference type="Google" id="ProtNLM"/>
    </source>
</evidence>
<accession>A0ABW0VZV7</accession>
<name>A0ABW0VZV7_9BACL</name>
<dbReference type="Proteomes" id="UP001596047">
    <property type="component" value="Unassembled WGS sequence"/>
</dbReference>
<dbReference type="EMBL" id="JBHSOW010000058">
    <property type="protein sequence ID" value="MFC5650537.1"/>
    <property type="molecule type" value="Genomic_DNA"/>
</dbReference>
<dbReference type="InterPro" id="IPR036278">
    <property type="entry name" value="Sialidase_sf"/>
</dbReference>
<protein>
    <recommendedName>
        <fullName evidence="3">Exo-alpha-sialidase</fullName>
    </recommendedName>
</protein>
<sequence length="408" mass="47125">MKKIDVMCFDEDATPFATFQSHNQKVISNKNGIFLTYLVTRNEPYTEQKWRLLWSKDNGNRFEVLYESVDATNPAPLETDEDNNIYLIYPDFVDLNSYLLIFKAEHNYKNPAKSVIKSSAGGKFCMSYDKYRKLLYYFSNNNTFHIIDRNGDVKYSAPFTKPGKSAQVEYPQLNVDQSGNIHSAWTTDKYKTFHYWSIHHLVSKDGGYTWQRIDGTPIELPVFSDESGNSDRISTDEELSTYNTWLSNFMAHNGKLHFLYRASPHEDYRQTTRDDFFNGKQHYIRYDTHTGKKDVEILPDFAGSEINIVSADGFFAADSSNHHSTIYYVSKDGNRIACLASDDHGKNWYDYAVSDELVNDTYSIYAIGGCREITEDGYIIGTFTERCGDYKDIYGKTRVHFFKIKAGK</sequence>
<evidence type="ECO:0000313" key="1">
    <source>
        <dbReference type="EMBL" id="MFC5650537.1"/>
    </source>
</evidence>
<comment type="caution">
    <text evidence="1">The sequence shown here is derived from an EMBL/GenBank/DDBJ whole genome shotgun (WGS) entry which is preliminary data.</text>
</comment>
<gene>
    <name evidence="1" type="ORF">ACFPYJ_15680</name>
</gene>
<evidence type="ECO:0000313" key="2">
    <source>
        <dbReference type="Proteomes" id="UP001596047"/>
    </source>
</evidence>
<dbReference type="RefSeq" id="WP_379189099.1">
    <property type="nucleotide sequence ID" value="NZ_JBHSOW010000058.1"/>
</dbReference>
<reference evidence="2" key="1">
    <citation type="journal article" date="2019" name="Int. J. Syst. Evol. Microbiol.">
        <title>The Global Catalogue of Microorganisms (GCM) 10K type strain sequencing project: providing services to taxonomists for standard genome sequencing and annotation.</title>
        <authorList>
            <consortium name="The Broad Institute Genomics Platform"/>
            <consortium name="The Broad Institute Genome Sequencing Center for Infectious Disease"/>
            <person name="Wu L."/>
            <person name="Ma J."/>
        </authorList>
    </citation>
    <scope>NUCLEOTIDE SEQUENCE [LARGE SCALE GENOMIC DNA]</scope>
    <source>
        <strain evidence="2">CGMCC 1.3240</strain>
    </source>
</reference>
<dbReference type="SUPFAM" id="SSF50939">
    <property type="entry name" value="Sialidases"/>
    <property type="match status" value="1"/>
</dbReference>
<keyword evidence="2" id="KW-1185">Reference proteome</keyword>